<proteinExistence type="inferred from homology"/>
<dbReference type="SUPFAM" id="SSF54637">
    <property type="entry name" value="Thioesterase/thiol ester dehydrase-isomerase"/>
    <property type="match status" value="1"/>
</dbReference>
<comment type="similarity">
    <text evidence="1">Belongs to the acyl coenzyme A hydrolase family.</text>
</comment>
<dbReference type="RefSeq" id="WP_382421583.1">
    <property type="nucleotide sequence ID" value="NZ_JBHSCW010000003.1"/>
</dbReference>
<dbReference type="InterPro" id="IPR029069">
    <property type="entry name" value="HotDog_dom_sf"/>
</dbReference>
<keyword evidence="2 3" id="KW-0378">Hydrolase</keyword>
<organism evidence="5 6">
    <name type="scientific">Fodinicurvata halophila</name>
    <dbReference type="NCBI Taxonomy" id="1419723"/>
    <lineage>
        <taxon>Bacteria</taxon>
        <taxon>Pseudomonadati</taxon>
        <taxon>Pseudomonadota</taxon>
        <taxon>Alphaproteobacteria</taxon>
        <taxon>Rhodospirillales</taxon>
        <taxon>Rhodovibrionaceae</taxon>
        <taxon>Fodinicurvata</taxon>
    </lineage>
</organism>
<dbReference type="PANTHER" id="PTHR11049:SF5">
    <property type="entry name" value="ACYL-COA THIOESTER HYDROLASE YCIA"/>
    <property type="match status" value="1"/>
</dbReference>
<dbReference type="PROSITE" id="PS51770">
    <property type="entry name" value="HOTDOG_ACOT"/>
    <property type="match status" value="1"/>
</dbReference>
<dbReference type="InterPro" id="IPR006683">
    <property type="entry name" value="Thioestr_dom"/>
</dbReference>
<evidence type="ECO:0000313" key="6">
    <source>
        <dbReference type="Proteomes" id="UP001595799"/>
    </source>
</evidence>
<dbReference type="Pfam" id="PF03061">
    <property type="entry name" value="4HBT"/>
    <property type="match status" value="1"/>
</dbReference>
<reference evidence="6" key="1">
    <citation type="journal article" date="2019" name="Int. J. Syst. Evol. Microbiol.">
        <title>The Global Catalogue of Microorganisms (GCM) 10K type strain sequencing project: providing services to taxonomists for standard genome sequencing and annotation.</title>
        <authorList>
            <consortium name="The Broad Institute Genomics Platform"/>
            <consortium name="The Broad Institute Genome Sequencing Center for Infectious Disease"/>
            <person name="Wu L."/>
            <person name="Ma J."/>
        </authorList>
    </citation>
    <scope>NUCLEOTIDE SEQUENCE [LARGE SCALE GENOMIC DNA]</scope>
    <source>
        <strain evidence="6">CECT 8472</strain>
    </source>
</reference>
<dbReference type="PANTHER" id="PTHR11049">
    <property type="entry name" value="ACYL COENZYME A THIOESTER HYDROLASE"/>
    <property type="match status" value="1"/>
</dbReference>
<gene>
    <name evidence="5" type="ORF">ACFOW6_06775</name>
</gene>
<evidence type="ECO:0000256" key="2">
    <source>
        <dbReference type="ARBA" id="ARBA00022801"/>
    </source>
</evidence>
<dbReference type="Gene3D" id="3.10.129.10">
    <property type="entry name" value="Hotdog Thioesterase"/>
    <property type="match status" value="1"/>
</dbReference>
<dbReference type="CDD" id="cd03442">
    <property type="entry name" value="BFIT_BACH"/>
    <property type="match status" value="1"/>
</dbReference>
<evidence type="ECO:0000256" key="1">
    <source>
        <dbReference type="ARBA" id="ARBA00010458"/>
    </source>
</evidence>
<feature type="domain" description="HotDog ACOT-type" evidence="4">
    <location>
        <begin position="5"/>
        <end position="117"/>
    </location>
</feature>
<name>A0ABV8UIZ8_9PROT</name>
<evidence type="ECO:0000256" key="3">
    <source>
        <dbReference type="PROSITE-ProRule" id="PRU01106"/>
    </source>
</evidence>
<dbReference type="InterPro" id="IPR033120">
    <property type="entry name" value="HOTDOG_ACOT"/>
</dbReference>
<evidence type="ECO:0000259" key="4">
    <source>
        <dbReference type="PROSITE" id="PS51770"/>
    </source>
</evidence>
<dbReference type="Proteomes" id="UP001595799">
    <property type="component" value="Unassembled WGS sequence"/>
</dbReference>
<dbReference type="EC" id="3.1.2.20" evidence="5"/>
<sequence>MEKPPKGDPALRTLAMPADANVNGDIFGGWVLSQMDLAGSVPASVRADGRIATVAVDAMRFHRPIHVGDLVTCYAEIIKIGRTSLTVHIDTWAKRQRTDEDVKVTEGNFVYVAIDAAGTPRPIPEGS</sequence>
<dbReference type="EMBL" id="JBHSCW010000003">
    <property type="protein sequence ID" value="MFC4351247.1"/>
    <property type="molecule type" value="Genomic_DNA"/>
</dbReference>
<evidence type="ECO:0000313" key="5">
    <source>
        <dbReference type="EMBL" id="MFC4351247.1"/>
    </source>
</evidence>
<accession>A0ABV8UIZ8</accession>
<dbReference type="GO" id="GO:0047617">
    <property type="term" value="F:fatty acyl-CoA hydrolase activity"/>
    <property type="evidence" value="ECO:0007669"/>
    <property type="project" value="UniProtKB-EC"/>
</dbReference>
<comment type="caution">
    <text evidence="5">The sequence shown here is derived from an EMBL/GenBank/DDBJ whole genome shotgun (WGS) entry which is preliminary data.</text>
</comment>
<keyword evidence="6" id="KW-1185">Reference proteome</keyword>
<dbReference type="InterPro" id="IPR040170">
    <property type="entry name" value="Cytosol_ACT"/>
</dbReference>
<protein>
    <submittedName>
        <fullName evidence="5">Acyl-CoA thioesterase</fullName>
        <ecNumber evidence="5">3.1.2.20</ecNumber>
    </submittedName>
</protein>